<dbReference type="AlphaFoldDB" id="A0A9W3C7S3"/>
<feature type="region of interest" description="Disordered" evidence="1">
    <location>
        <begin position="69"/>
        <end position="144"/>
    </location>
</feature>
<dbReference type="OrthoDB" id="1087310at2759"/>
<reference evidence="3" key="2">
    <citation type="submission" date="2025-08" db="UniProtKB">
        <authorList>
            <consortium name="RefSeq"/>
        </authorList>
    </citation>
    <scope>IDENTIFICATION</scope>
    <source>
        <tissue evidence="3">Leaf</tissue>
    </source>
</reference>
<dbReference type="Proteomes" id="UP000504610">
    <property type="component" value="Chromosome 8"/>
</dbReference>
<evidence type="ECO:0000256" key="1">
    <source>
        <dbReference type="SAM" id="MobiDB-lite"/>
    </source>
</evidence>
<feature type="compositionally biased region" description="Basic and acidic residues" evidence="1">
    <location>
        <begin position="254"/>
        <end position="264"/>
    </location>
</feature>
<feature type="compositionally biased region" description="Basic residues" evidence="1">
    <location>
        <begin position="111"/>
        <end position="122"/>
    </location>
</feature>
<sequence>MMSSPASGDHGDSRERSGPEKPAQIDPWTPRSVAGRMVPRWGPPMRTFERRTMQCEWVEDLMRGDIRYARASTEYQSGEISGKRGRGRSRKEKPVSDMEWVSEPLVEEPSKKKRGHPRKFSAPRRDAFVESQEPGSCDVPVQTEKKPRTVRDYLKEFMDTAKKCKSKPAEEWCQLFMTGLRKDIQDELEGAMAPLEFALVKMVAGQAIAAEECFAKMGKEDQDARFFESDEDAETDDDPVPAARSASAVGPGSEADRASPHHGG</sequence>
<feature type="region of interest" description="Disordered" evidence="1">
    <location>
        <begin position="1"/>
        <end position="44"/>
    </location>
</feature>
<evidence type="ECO:0000313" key="2">
    <source>
        <dbReference type="Proteomes" id="UP000504610"/>
    </source>
</evidence>
<feature type="compositionally biased region" description="Acidic residues" evidence="1">
    <location>
        <begin position="229"/>
        <end position="239"/>
    </location>
</feature>
<dbReference type="KEGG" id="rsz:108822033"/>
<organism evidence="2 3">
    <name type="scientific">Raphanus sativus</name>
    <name type="common">Radish</name>
    <name type="synonym">Raphanus raphanistrum var. sativus</name>
    <dbReference type="NCBI Taxonomy" id="3726"/>
    <lineage>
        <taxon>Eukaryota</taxon>
        <taxon>Viridiplantae</taxon>
        <taxon>Streptophyta</taxon>
        <taxon>Embryophyta</taxon>
        <taxon>Tracheophyta</taxon>
        <taxon>Spermatophyta</taxon>
        <taxon>Magnoliopsida</taxon>
        <taxon>eudicotyledons</taxon>
        <taxon>Gunneridae</taxon>
        <taxon>Pentapetalae</taxon>
        <taxon>rosids</taxon>
        <taxon>malvids</taxon>
        <taxon>Brassicales</taxon>
        <taxon>Brassicaceae</taxon>
        <taxon>Brassiceae</taxon>
        <taxon>Raphanus</taxon>
    </lineage>
</organism>
<gene>
    <name evidence="3" type="primary">LOC108822033</name>
</gene>
<reference evidence="2" key="1">
    <citation type="journal article" date="2019" name="Database">
        <title>The radish genome database (RadishGD): an integrated information resource for radish genomics.</title>
        <authorList>
            <person name="Yu H.J."/>
            <person name="Baek S."/>
            <person name="Lee Y.J."/>
            <person name="Cho A."/>
            <person name="Mun J.H."/>
        </authorList>
    </citation>
    <scope>NUCLEOTIDE SEQUENCE [LARGE SCALE GENOMIC DNA]</scope>
    <source>
        <strain evidence="2">cv. WK10039</strain>
    </source>
</reference>
<protein>
    <submittedName>
        <fullName evidence="3">Uncharacterized protein LOC108822033</fullName>
    </submittedName>
</protein>
<name>A0A9W3C7S3_RAPSA</name>
<dbReference type="RefSeq" id="XP_056847526.1">
    <property type="nucleotide sequence ID" value="XM_056991546.1"/>
</dbReference>
<dbReference type="GeneID" id="108822033"/>
<evidence type="ECO:0000313" key="3">
    <source>
        <dbReference type="RefSeq" id="XP_056847526.1"/>
    </source>
</evidence>
<accession>A0A9W3C7S3</accession>
<keyword evidence="2" id="KW-1185">Reference proteome</keyword>
<proteinExistence type="predicted"/>
<feature type="region of interest" description="Disordered" evidence="1">
    <location>
        <begin position="224"/>
        <end position="264"/>
    </location>
</feature>
<feature type="compositionally biased region" description="Basic and acidic residues" evidence="1">
    <location>
        <begin position="9"/>
        <end position="19"/>
    </location>
</feature>